<proteinExistence type="predicted"/>
<feature type="domain" description="SCP" evidence="2">
    <location>
        <begin position="22"/>
        <end position="163"/>
    </location>
</feature>
<name>A0A5K3FGR5_MESCO</name>
<organism evidence="3">
    <name type="scientific">Mesocestoides corti</name>
    <name type="common">Flatworm</name>
    <dbReference type="NCBI Taxonomy" id="53468"/>
    <lineage>
        <taxon>Eukaryota</taxon>
        <taxon>Metazoa</taxon>
        <taxon>Spiralia</taxon>
        <taxon>Lophotrochozoa</taxon>
        <taxon>Platyhelminthes</taxon>
        <taxon>Cestoda</taxon>
        <taxon>Eucestoda</taxon>
        <taxon>Cyclophyllidea</taxon>
        <taxon>Mesocestoididae</taxon>
        <taxon>Mesocestoides</taxon>
    </lineage>
</organism>
<dbReference type="SUPFAM" id="SSF55797">
    <property type="entry name" value="PR-1-like"/>
    <property type="match status" value="1"/>
</dbReference>
<dbReference type="SMART" id="SM00198">
    <property type="entry name" value="SCP"/>
    <property type="match status" value="1"/>
</dbReference>
<protein>
    <submittedName>
        <fullName evidence="3">SCP domain-containing protein</fullName>
    </submittedName>
</protein>
<accession>A0A5K3FGR5</accession>
<sequence length="224" mass="24766">MRRVIYFVALMVGAAADFPTEDERKQIVEFLGNLRESVNPPASNMLLMLLSELETAAQTYLANCSNSGLDRNALPDDVFDFGRSYDQKGPAYIDMLTYFASESKNYNYDQNQCTGPCVTYKEMILATSNAVGCAQEKCTPQGVSHEQHIIICLLKKNGGNVEERPYKRGESCSECPDGFSCYHKQCFDNSSPVTQSPSPTTSISTTLSPFLIANMVILVFCLNA</sequence>
<evidence type="ECO:0000256" key="1">
    <source>
        <dbReference type="SAM" id="SignalP"/>
    </source>
</evidence>
<dbReference type="InterPro" id="IPR035940">
    <property type="entry name" value="CAP_sf"/>
</dbReference>
<dbReference type="Gene3D" id="3.40.33.10">
    <property type="entry name" value="CAP"/>
    <property type="match status" value="1"/>
</dbReference>
<dbReference type="InterPro" id="IPR014044">
    <property type="entry name" value="CAP_dom"/>
</dbReference>
<evidence type="ECO:0000259" key="2">
    <source>
        <dbReference type="SMART" id="SM00198"/>
    </source>
</evidence>
<keyword evidence="1" id="KW-0732">Signal</keyword>
<dbReference type="Pfam" id="PF00188">
    <property type="entry name" value="CAP"/>
    <property type="match status" value="1"/>
</dbReference>
<dbReference type="WBParaSite" id="MCU_007252-RA">
    <property type="protein sequence ID" value="MCU_007252-RA"/>
    <property type="gene ID" value="MCU_007252"/>
</dbReference>
<feature type="signal peptide" evidence="1">
    <location>
        <begin position="1"/>
        <end position="16"/>
    </location>
</feature>
<dbReference type="AlphaFoldDB" id="A0A5K3FGR5"/>
<evidence type="ECO:0000313" key="3">
    <source>
        <dbReference type="WBParaSite" id="MCU_007252-RA"/>
    </source>
</evidence>
<reference evidence="3" key="1">
    <citation type="submission" date="2019-11" db="UniProtKB">
        <authorList>
            <consortium name="WormBaseParasite"/>
        </authorList>
    </citation>
    <scope>IDENTIFICATION</scope>
</reference>
<feature type="chain" id="PRO_5024374289" evidence="1">
    <location>
        <begin position="17"/>
        <end position="224"/>
    </location>
</feature>